<keyword evidence="2" id="KW-0732">Signal</keyword>
<dbReference type="SUPFAM" id="SSF49503">
    <property type="entry name" value="Cupredoxins"/>
    <property type="match status" value="1"/>
</dbReference>
<evidence type="ECO:0000256" key="1">
    <source>
        <dbReference type="SAM" id="MobiDB-lite"/>
    </source>
</evidence>
<organism evidence="4 5">
    <name type="scientific">Riccia fluitans</name>
    <dbReference type="NCBI Taxonomy" id="41844"/>
    <lineage>
        <taxon>Eukaryota</taxon>
        <taxon>Viridiplantae</taxon>
        <taxon>Streptophyta</taxon>
        <taxon>Embryophyta</taxon>
        <taxon>Marchantiophyta</taxon>
        <taxon>Marchantiopsida</taxon>
        <taxon>Marchantiidae</taxon>
        <taxon>Marchantiales</taxon>
        <taxon>Ricciaceae</taxon>
        <taxon>Riccia</taxon>
    </lineage>
</organism>
<name>A0ABD1YD79_9MARC</name>
<feature type="chain" id="PRO_5044801140" description="Phytocyanin domain-containing protein" evidence="2">
    <location>
        <begin position="25"/>
        <end position="227"/>
    </location>
</feature>
<keyword evidence="5" id="KW-1185">Reference proteome</keyword>
<feature type="signal peptide" evidence="2">
    <location>
        <begin position="1"/>
        <end position="24"/>
    </location>
</feature>
<sequence length="227" mass="24480">MATKIFVWAVALLVLCIAAAPIRAQIVYGKTVKVGEEIGWTYINTSSGKPADYQSWSKQYTFFVNDILEFSYTPSKQNLYSFDNYEGWTDCNLTEALQLDNGTSGFSQWYLPYEGYYDFASGIYCLKGQKFRIYARNASSVPFASAPTPSTAQAPAPGIAPSSELAPAPSSGGDLPPSIERPPTMTPPTSARMPDPATPSASAPLPWTQIIYLLLAGFTASAAAALV</sequence>
<dbReference type="PANTHER" id="PTHR33021">
    <property type="entry name" value="BLUE COPPER PROTEIN"/>
    <property type="match status" value="1"/>
</dbReference>
<dbReference type="EMBL" id="JBHFFA010000004">
    <property type="protein sequence ID" value="KAL2628620.1"/>
    <property type="molecule type" value="Genomic_DNA"/>
</dbReference>
<dbReference type="InterPro" id="IPR039391">
    <property type="entry name" value="Phytocyanin-like"/>
</dbReference>
<feature type="region of interest" description="Disordered" evidence="1">
    <location>
        <begin position="145"/>
        <end position="200"/>
    </location>
</feature>
<proteinExistence type="predicted"/>
<dbReference type="AlphaFoldDB" id="A0ABD1YD79"/>
<dbReference type="Pfam" id="PF02298">
    <property type="entry name" value="Cu_bind_like"/>
    <property type="match status" value="1"/>
</dbReference>
<gene>
    <name evidence="4" type="ORF">R1flu_013306</name>
</gene>
<dbReference type="Proteomes" id="UP001605036">
    <property type="component" value="Unassembled WGS sequence"/>
</dbReference>
<accession>A0ABD1YD79</accession>
<comment type="caution">
    <text evidence="4">The sequence shown here is derived from an EMBL/GenBank/DDBJ whole genome shotgun (WGS) entry which is preliminary data.</text>
</comment>
<dbReference type="PROSITE" id="PS51485">
    <property type="entry name" value="PHYTOCYANIN"/>
    <property type="match status" value="1"/>
</dbReference>
<dbReference type="InterPro" id="IPR008972">
    <property type="entry name" value="Cupredoxin"/>
</dbReference>
<dbReference type="InterPro" id="IPR003245">
    <property type="entry name" value="Phytocyanin_dom"/>
</dbReference>
<evidence type="ECO:0000313" key="5">
    <source>
        <dbReference type="Proteomes" id="UP001605036"/>
    </source>
</evidence>
<dbReference type="Gene3D" id="2.60.40.420">
    <property type="entry name" value="Cupredoxins - blue copper proteins"/>
    <property type="match status" value="1"/>
</dbReference>
<evidence type="ECO:0000313" key="4">
    <source>
        <dbReference type="EMBL" id="KAL2628620.1"/>
    </source>
</evidence>
<reference evidence="4 5" key="1">
    <citation type="submission" date="2024-09" db="EMBL/GenBank/DDBJ databases">
        <title>Chromosome-scale assembly of Riccia fluitans.</title>
        <authorList>
            <person name="Paukszto L."/>
            <person name="Sawicki J."/>
            <person name="Karawczyk K."/>
            <person name="Piernik-Szablinska J."/>
            <person name="Szczecinska M."/>
            <person name="Mazdziarz M."/>
        </authorList>
    </citation>
    <scope>NUCLEOTIDE SEQUENCE [LARGE SCALE GENOMIC DNA]</scope>
    <source>
        <strain evidence="4">Rf_01</strain>
        <tissue evidence="4">Aerial parts of the thallus</tissue>
    </source>
</reference>
<dbReference type="PANTHER" id="PTHR33021:SF339">
    <property type="entry name" value="OS07G0570600 PROTEIN"/>
    <property type="match status" value="1"/>
</dbReference>
<protein>
    <recommendedName>
        <fullName evidence="3">Phytocyanin domain-containing protein</fullName>
    </recommendedName>
</protein>
<evidence type="ECO:0000256" key="2">
    <source>
        <dbReference type="SAM" id="SignalP"/>
    </source>
</evidence>
<feature type="domain" description="Phytocyanin" evidence="3">
    <location>
        <begin position="30"/>
        <end position="137"/>
    </location>
</feature>
<evidence type="ECO:0000259" key="3">
    <source>
        <dbReference type="PROSITE" id="PS51485"/>
    </source>
</evidence>
<feature type="compositionally biased region" description="Low complexity" evidence="1">
    <location>
        <begin position="145"/>
        <end position="171"/>
    </location>
</feature>